<sequence length="149" mass="16702">MNNLWKYPHQLVLNVRLRLISSLSSLLELDTAVLVNQAAFLLLALSYVKLHKSYILCAHLYKIEKVCALELAVVLVVVKNLFASSSLTSSSELFLLDVFFLSRTLDDSELLLRYALYEQLGFGLSSVSNIDFALIAISDIELLVEYGKS</sequence>
<keyword evidence="2" id="KW-1185">Reference proteome</keyword>
<name>A0ABD1ZWK1_VESSQ</name>
<comment type="caution">
    <text evidence="1">The sequence shown here is derived from an EMBL/GenBank/DDBJ whole genome shotgun (WGS) entry which is preliminary data.</text>
</comment>
<gene>
    <name evidence="1" type="ORF">V1478_017673</name>
</gene>
<evidence type="ECO:0000313" key="2">
    <source>
        <dbReference type="Proteomes" id="UP001607302"/>
    </source>
</evidence>
<proteinExistence type="predicted"/>
<dbReference type="EMBL" id="JAUDFV010000165">
    <property type="protein sequence ID" value="KAL2712718.1"/>
    <property type="molecule type" value="Genomic_DNA"/>
</dbReference>
<protein>
    <submittedName>
        <fullName evidence="1">Uncharacterized protein</fullName>
    </submittedName>
</protein>
<reference evidence="1 2" key="1">
    <citation type="journal article" date="2024" name="Ann. Entomol. Soc. Am.">
        <title>Genomic analyses of the southern and eastern yellowjacket wasps (Hymenoptera: Vespidae) reveal evolutionary signatures of social life.</title>
        <authorList>
            <person name="Catto M.A."/>
            <person name="Caine P.B."/>
            <person name="Orr S.E."/>
            <person name="Hunt B.G."/>
            <person name="Goodisman M.A.D."/>
        </authorList>
    </citation>
    <scope>NUCLEOTIDE SEQUENCE [LARGE SCALE GENOMIC DNA]</scope>
    <source>
        <strain evidence="1">233</strain>
        <tissue evidence="1">Head and thorax</tissue>
    </source>
</reference>
<evidence type="ECO:0000313" key="1">
    <source>
        <dbReference type="EMBL" id="KAL2712718.1"/>
    </source>
</evidence>
<dbReference type="Proteomes" id="UP001607302">
    <property type="component" value="Unassembled WGS sequence"/>
</dbReference>
<dbReference type="AlphaFoldDB" id="A0ABD1ZWK1"/>
<accession>A0ABD1ZWK1</accession>
<organism evidence="1 2">
    <name type="scientific">Vespula squamosa</name>
    <name type="common">Southern yellow jacket</name>
    <name type="synonym">Wasp</name>
    <dbReference type="NCBI Taxonomy" id="30214"/>
    <lineage>
        <taxon>Eukaryota</taxon>
        <taxon>Metazoa</taxon>
        <taxon>Ecdysozoa</taxon>
        <taxon>Arthropoda</taxon>
        <taxon>Hexapoda</taxon>
        <taxon>Insecta</taxon>
        <taxon>Pterygota</taxon>
        <taxon>Neoptera</taxon>
        <taxon>Endopterygota</taxon>
        <taxon>Hymenoptera</taxon>
        <taxon>Apocrita</taxon>
        <taxon>Aculeata</taxon>
        <taxon>Vespoidea</taxon>
        <taxon>Vespidae</taxon>
        <taxon>Vespinae</taxon>
        <taxon>Vespula</taxon>
    </lineage>
</organism>